<sequence length="47" mass="5007">MRGPSPRPQDLPMLIIDASLPLTSATASPVRGQQQSGRPWGPTPPRS</sequence>
<gene>
    <name evidence="2" type="ORF">SBD_6388</name>
</gene>
<evidence type="ECO:0000313" key="3">
    <source>
        <dbReference type="Proteomes" id="UP000030760"/>
    </source>
</evidence>
<proteinExistence type="predicted"/>
<organism evidence="2 3">
    <name type="scientific">Streptomyces bottropensis ATCC 25435</name>
    <dbReference type="NCBI Taxonomy" id="1054862"/>
    <lineage>
        <taxon>Bacteria</taxon>
        <taxon>Bacillati</taxon>
        <taxon>Actinomycetota</taxon>
        <taxon>Actinomycetes</taxon>
        <taxon>Kitasatosporales</taxon>
        <taxon>Streptomycetaceae</taxon>
        <taxon>Streptomyces</taxon>
    </lineage>
</organism>
<dbReference type="EMBL" id="KB405095">
    <property type="protein sequence ID" value="EMF51866.1"/>
    <property type="molecule type" value="Genomic_DNA"/>
</dbReference>
<evidence type="ECO:0000313" key="2">
    <source>
        <dbReference type="EMBL" id="EMF51866.1"/>
    </source>
</evidence>
<evidence type="ECO:0000256" key="1">
    <source>
        <dbReference type="SAM" id="MobiDB-lite"/>
    </source>
</evidence>
<feature type="compositionally biased region" description="Polar residues" evidence="1">
    <location>
        <begin position="21"/>
        <end position="37"/>
    </location>
</feature>
<reference evidence="3" key="1">
    <citation type="journal article" date="2013" name="Genome Announc.">
        <title>Draft Genome Sequence of Streptomyces bottropensis ATCC 25435, a Bottromycin-Producing Actinomycete.</title>
        <authorList>
            <person name="Zhang H."/>
            <person name="Zhou W."/>
            <person name="Zhuang Y."/>
            <person name="Liang X."/>
            <person name="Liu T."/>
        </authorList>
    </citation>
    <scope>NUCLEOTIDE SEQUENCE [LARGE SCALE GENOMIC DNA]</scope>
    <source>
        <strain evidence="3">ATCC 25435</strain>
    </source>
</reference>
<feature type="region of interest" description="Disordered" evidence="1">
    <location>
        <begin position="1"/>
        <end position="47"/>
    </location>
</feature>
<accession>M3E6Y3</accession>
<dbReference type="Proteomes" id="UP000030760">
    <property type="component" value="Unassembled WGS sequence"/>
</dbReference>
<name>M3E6Y3_9ACTN</name>
<protein>
    <submittedName>
        <fullName evidence="2">Uncharacterized protein</fullName>
    </submittedName>
</protein>
<dbReference type="AlphaFoldDB" id="M3E6Y3"/>